<keyword evidence="2" id="KW-1185">Reference proteome</keyword>
<dbReference type="AlphaFoldDB" id="A0A9D4ZRF1"/>
<accession>A0A9D4ZRF1</accession>
<evidence type="ECO:0000313" key="1">
    <source>
        <dbReference type="EMBL" id="KAI5083246.1"/>
    </source>
</evidence>
<protein>
    <submittedName>
        <fullName evidence="1">Uncharacterized protein</fullName>
    </submittedName>
</protein>
<dbReference type="Proteomes" id="UP000886520">
    <property type="component" value="Chromosome 3"/>
</dbReference>
<name>A0A9D4ZRF1_ADICA</name>
<sequence length="87" mass="9749">MSWAIRGVSTLKSCVSSVYLGGGLCKDHMLLVLWSIMLKPLLSCLWHGQSCEFCFLVRSSGVLQLDMREDVLTPRGACGRLQKQQQF</sequence>
<proteinExistence type="predicted"/>
<dbReference type="EMBL" id="JABFUD020000002">
    <property type="protein sequence ID" value="KAI5083246.1"/>
    <property type="molecule type" value="Genomic_DNA"/>
</dbReference>
<organism evidence="1 2">
    <name type="scientific">Adiantum capillus-veneris</name>
    <name type="common">Maidenhair fern</name>
    <dbReference type="NCBI Taxonomy" id="13818"/>
    <lineage>
        <taxon>Eukaryota</taxon>
        <taxon>Viridiplantae</taxon>
        <taxon>Streptophyta</taxon>
        <taxon>Embryophyta</taxon>
        <taxon>Tracheophyta</taxon>
        <taxon>Polypodiopsida</taxon>
        <taxon>Polypodiidae</taxon>
        <taxon>Polypodiales</taxon>
        <taxon>Pteridineae</taxon>
        <taxon>Pteridaceae</taxon>
        <taxon>Vittarioideae</taxon>
        <taxon>Adiantum</taxon>
    </lineage>
</organism>
<gene>
    <name evidence="1" type="ORF">GOP47_0002989</name>
</gene>
<evidence type="ECO:0000313" key="2">
    <source>
        <dbReference type="Proteomes" id="UP000886520"/>
    </source>
</evidence>
<reference evidence="1" key="1">
    <citation type="submission" date="2021-01" db="EMBL/GenBank/DDBJ databases">
        <title>Adiantum capillus-veneris genome.</title>
        <authorList>
            <person name="Fang Y."/>
            <person name="Liao Q."/>
        </authorList>
    </citation>
    <scope>NUCLEOTIDE SEQUENCE</scope>
    <source>
        <strain evidence="1">H3</strain>
        <tissue evidence="1">Leaf</tissue>
    </source>
</reference>
<comment type="caution">
    <text evidence="1">The sequence shown here is derived from an EMBL/GenBank/DDBJ whole genome shotgun (WGS) entry which is preliminary data.</text>
</comment>